<dbReference type="CDD" id="cd06433">
    <property type="entry name" value="GT_2_WfgS_like"/>
    <property type="match status" value="1"/>
</dbReference>
<dbReference type="Pfam" id="PF00535">
    <property type="entry name" value="Glycos_transf_2"/>
    <property type="match status" value="1"/>
</dbReference>
<keyword evidence="3" id="KW-1185">Reference proteome</keyword>
<dbReference type="GO" id="GO:0016740">
    <property type="term" value="F:transferase activity"/>
    <property type="evidence" value="ECO:0007669"/>
    <property type="project" value="UniProtKB-KW"/>
</dbReference>
<evidence type="ECO:0000313" key="2">
    <source>
        <dbReference type="EMBL" id="BAY54085.1"/>
    </source>
</evidence>
<dbReference type="InterPro" id="IPR029044">
    <property type="entry name" value="Nucleotide-diphossugar_trans"/>
</dbReference>
<sequence length="292" mass="33297">MLNVPKISIVTPSFNQAPFLEATLQSVLSQNYPNLEYIVIDGGSTDGSVEIIKRYESQLHYWCSEPDAGQYAAINKGFSHATGEIMAWLNSDDMQCPWALKTVASIMSELSEVEWLTTLNPGLWDWYGFCLGFRAVPGYDRSAFLEGRYLPHSPKTLRGIGSIQQESTFWRRSLWEKIGGQISTEYKLAGDFDLWAQFYQHADLYGVASPLAGFRSQNTQKSSHLDLYVAESLRSLKSMRSPNVFRQLQLHRVPIVRSWLKSHLSYSCQRIVRTQSNSAEGRWTIESYQPIF</sequence>
<gene>
    <name evidence="2" type="ORF">NIES2135_08990</name>
</gene>
<dbReference type="PANTHER" id="PTHR22916:SF65">
    <property type="entry name" value="SLR1065 PROTEIN"/>
    <property type="match status" value="1"/>
</dbReference>
<dbReference type="EMBL" id="AP018203">
    <property type="protein sequence ID" value="BAY54085.1"/>
    <property type="molecule type" value="Genomic_DNA"/>
</dbReference>
<protein>
    <submittedName>
        <fullName evidence="2">Family 2 glycosyl transferase</fullName>
    </submittedName>
</protein>
<name>A0A1Z4JBC4_LEPBY</name>
<dbReference type="AlphaFoldDB" id="A0A1Z4JBC4"/>
<dbReference type="Gene3D" id="3.90.550.10">
    <property type="entry name" value="Spore Coat Polysaccharide Biosynthesis Protein SpsA, Chain A"/>
    <property type="match status" value="1"/>
</dbReference>
<feature type="domain" description="Glycosyltransferase 2-like" evidence="1">
    <location>
        <begin position="8"/>
        <end position="94"/>
    </location>
</feature>
<accession>A0A1Z4JBC4</accession>
<dbReference type="PANTHER" id="PTHR22916">
    <property type="entry name" value="GLYCOSYLTRANSFERASE"/>
    <property type="match status" value="1"/>
</dbReference>
<dbReference type="InterPro" id="IPR001173">
    <property type="entry name" value="Glyco_trans_2-like"/>
</dbReference>
<proteinExistence type="predicted"/>
<reference evidence="2 3" key="1">
    <citation type="submission" date="2017-06" db="EMBL/GenBank/DDBJ databases">
        <title>Genome sequencing of cyanobaciteial culture collection at National Institute for Environmental Studies (NIES).</title>
        <authorList>
            <person name="Hirose Y."/>
            <person name="Shimura Y."/>
            <person name="Fujisawa T."/>
            <person name="Nakamura Y."/>
            <person name="Kawachi M."/>
        </authorList>
    </citation>
    <scope>NUCLEOTIDE SEQUENCE [LARGE SCALE GENOMIC DNA]</scope>
    <source>
        <strain evidence="2 3">NIES-2135</strain>
    </source>
</reference>
<organism evidence="2 3">
    <name type="scientific">Leptolyngbya boryana NIES-2135</name>
    <dbReference type="NCBI Taxonomy" id="1973484"/>
    <lineage>
        <taxon>Bacteria</taxon>
        <taxon>Bacillati</taxon>
        <taxon>Cyanobacteriota</taxon>
        <taxon>Cyanophyceae</taxon>
        <taxon>Leptolyngbyales</taxon>
        <taxon>Leptolyngbyaceae</taxon>
        <taxon>Leptolyngbya group</taxon>
        <taxon>Leptolyngbya</taxon>
    </lineage>
</organism>
<dbReference type="SUPFAM" id="SSF53448">
    <property type="entry name" value="Nucleotide-diphospho-sugar transferases"/>
    <property type="match status" value="1"/>
</dbReference>
<dbReference type="Proteomes" id="UP000217895">
    <property type="component" value="Chromosome"/>
</dbReference>
<evidence type="ECO:0000313" key="3">
    <source>
        <dbReference type="Proteomes" id="UP000217895"/>
    </source>
</evidence>
<evidence type="ECO:0000259" key="1">
    <source>
        <dbReference type="Pfam" id="PF00535"/>
    </source>
</evidence>
<keyword evidence="2" id="KW-0808">Transferase</keyword>